<evidence type="ECO:0000259" key="1">
    <source>
        <dbReference type="SMART" id="SM00471"/>
    </source>
</evidence>
<dbReference type="CDD" id="cd00077">
    <property type="entry name" value="HDc"/>
    <property type="match status" value="1"/>
</dbReference>
<dbReference type="AlphaFoldDB" id="A0AAE3JHP9"/>
<proteinExistence type="predicted"/>
<gene>
    <name evidence="2" type="ORF">K7J14_00730</name>
</gene>
<dbReference type="RefSeq" id="WP_230752144.1">
    <property type="nucleotide sequence ID" value="NZ_JAINWA010000001.1"/>
</dbReference>
<dbReference type="SMART" id="SM00471">
    <property type="entry name" value="HDc"/>
    <property type="match status" value="1"/>
</dbReference>
<dbReference type="Gene3D" id="1.10.3210.10">
    <property type="entry name" value="Hypothetical protein af1432"/>
    <property type="match status" value="1"/>
</dbReference>
<feature type="domain" description="HD/PDEase" evidence="1">
    <location>
        <begin position="58"/>
        <end position="195"/>
    </location>
</feature>
<evidence type="ECO:0000313" key="2">
    <source>
        <dbReference type="EMBL" id="MCD1653233.1"/>
    </source>
</evidence>
<comment type="caution">
    <text evidence="2">The sequence shown here is derived from an EMBL/GenBank/DDBJ whole genome shotgun (WGS) entry which is preliminary data.</text>
</comment>
<dbReference type="Pfam" id="PF01966">
    <property type="entry name" value="HD"/>
    <property type="match status" value="1"/>
</dbReference>
<reference evidence="2" key="1">
    <citation type="submission" date="2021-08" db="EMBL/GenBank/DDBJ databases">
        <title>Comparative analyses of Brucepasteria parasyntrophica and Teretinema zuelzerae.</title>
        <authorList>
            <person name="Song Y."/>
            <person name="Brune A."/>
        </authorList>
    </citation>
    <scope>NUCLEOTIDE SEQUENCE</scope>
    <source>
        <strain evidence="2">DSM 1903</strain>
    </source>
</reference>
<dbReference type="EMBL" id="JAINWA010000001">
    <property type="protein sequence ID" value="MCD1653233.1"/>
    <property type="molecule type" value="Genomic_DNA"/>
</dbReference>
<dbReference type="SUPFAM" id="SSF109604">
    <property type="entry name" value="HD-domain/PDEase-like"/>
    <property type="match status" value="1"/>
</dbReference>
<keyword evidence="3" id="KW-1185">Reference proteome</keyword>
<dbReference type="InterPro" id="IPR006674">
    <property type="entry name" value="HD_domain"/>
</dbReference>
<dbReference type="PANTHER" id="PTHR11373">
    <property type="entry name" value="DEOXYNUCLEOSIDE TRIPHOSPHATE TRIPHOSPHOHYDROLASE"/>
    <property type="match status" value="1"/>
</dbReference>
<dbReference type="GO" id="GO:0006203">
    <property type="term" value="P:dGTP catabolic process"/>
    <property type="evidence" value="ECO:0007669"/>
    <property type="project" value="TreeGrafter"/>
</dbReference>
<dbReference type="InterPro" id="IPR045509">
    <property type="entry name" value="HD_assoc_2"/>
</dbReference>
<dbReference type="Pfam" id="PF19276">
    <property type="entry name" value="HD_assoc_2"/>
    <property type="match status" value="1"/>
</dbReference>
<name>A0AAE3JHP9_9SPIR</name>
<evidence type="ECO:0000313" key="3">
    <source>
        <dbReference type="Proteomes" id="UP001198163"/>
    </source>
</evidence>
<accession>A0AAE3JHP9</accession>
<sequence length="429" mass="48486">MEIPFLRDHARHSTPVRDPVWKDIPLTPELQDIVRSEPFLRLYRIRQLGPTELVYPGATHTRAAHSLGVYNLALRMLHKMSDQETDFAVSETSCRSFLIAALLHDLGHFPYTHSLKELPLEDHEALTARAILQEPLYTLIKRFGASPETAAAIVDHSIHPDDTDTEVHFFRKLLSGVLDPDKLDYLNRDALYCGVPYGMQDTDFVLSKVQFDKRYGIAIDSSAIMSIENILFSKYLMYRSVYWHRQVRIATAMMKKALWHGLSNKSIAGEDLYRLDDSGLFSFMNTVGGIPFSIAEKVRNRRFYKILGEFKFESSEQGMGALEDLHARTEAETAAAEYLSRLTGTPIASEDVLIDIPERISFESDLHILDENCSFSASTTVFNPAIVGNFTRSLRMARLAINPDAFDAMGGRFPEPENLARCIGVGYTK</sequence>
<protein>
    <submittedName>
        <fullName evidence="2">HD domain-containing protein</fullName>
    </submittedName>
</protein>
<dbReference type="InterPro" id="IPR003607">
    <property type="entry name" value="HD/PDEase_dom"/>
</dbReference>
<organism evidence="2 3">
    <name type="scientific">Teretinema zuelzerae</name>
    <dbReference type="NCBI Taxonomy" id="156"/>
    <lineage>
        <taxon>Bacteria</taxon>
        <taxon>Pseudomonadati</taxon>
        <taxon>Spirochaetota</taxon>
        <taxon>Spirochaetia</taxon>
        <taxon>Spirochaetales</taxon>
        <taxon>Treponemataceae</taxon>
        <taxon>Teretinema</taxon>
    </lineage>
</organism>
<dbReference type="InterPro" id="IPR050135">
    <property type="entry name" value="dGTPase-like"/>
</dbReference>
<dbReference type="PANTHER" id="PTHR11373:SF4">
    <property type="entry name" value="DEOXYNUCLEOSIDE TRIPHOSPHATE TRIPHOSPHOHYDROLASE SAMHD1"/>
    <property type="match status" value="1"/>
</dbReference>
<dbReference type="GO" id="GO:0008832">
    <property type="term" value="F:dGTPase activity"/>
    <property type="evidence" value="ECO:0007669"/>
    <property type="project" value="TreeGrafter"/>
</dbReference>
<dbReference type="Proteomes" id="UP001198163">
    <property type="component" value="Unassembled WGS sequence"/>
</dbReference>